<feature type="region of interest" description="Disordered" evidence="1">
    <location>
        <begin position="752"/>
        <end position="809"/>
    </location>
</feature>
<dbReference type="InterPro" id="IPR011022">
    <property type="entry name" value="Arrestin_C-like"/>
</dbReference>
<protein>
    <recommendedName>
        <fullName evidence="2">Arrestin C-terminal-like domain-containing protein</fullName>
    </recommendedName>
</protein>
<dbReference type="SUPFAM" id="SSF81296">
    <property type="entry name" value="E set domains"/>
    <property type="match status" value="1"/>
</dbReference>
<feature type="compositionally biased region" description="Basic and acidic residues" evidence="1">
    <location>
        <begin position="340"/>
        <end position="354"/>
    </location>
</feature>
<reference evidence="3" key="1">
    <citation type="journal article" date="2020" name="Nat. Commun.">
        <title>Large-scale genome sequencing of mycorrhizal fungi provides insights into the early evolution of symbiotic traits.</title>
        <authorList>
            <person name="Miyauchi S."/>
            <person name="Kiss E."/>
            <person name="Kuo A."/>
            <person name="Drula E."/>
            <person name="Kohler A."/>
            <person name="Sanchez-Garcia M."/>
            <person name="Morin E."/>
            <person name="Andreopoulos B."/>
            <person name="Barry K.W."/>
            <person name="Bonito G."/>
            <person name="Buee M."/>
            <person name="Carver A."/>
            <person name="Chen C."/>
            <person name="Cichocki N."/>
            <person name="Clum A."/>
            <person name="Culley D."/>
            <person name="Crous P.W."/>
            <person name="Fauchery L."/>
            <person name="Girlanda M."/>
            <person name="Hayes R.D."/>
            <person name="Keri Z."/>
            <person name="LaButti K."/>
            <person name="Lipzen A."/>
            <person name="Lombard V."/>
            <person name="Magnuson J."/>
            <person name="Maillard F."/>
            <person name="Murat C."/>
            <person name="Nolan M."/>
            <person name="Ohm R.A."/>
            <person name="Pangilinan J."/>
            <person name="Pereira M.F."/>
            <person name="Perotto S."/>
            <person name="Peter M."/>
            <person name="Pfister S."/>
            <person name="Riley R."/>
            <person name="Sitrit Y."/>
            <person name="Stielow J.B."/>
            <person name="Szollosi G."/>
            <person name="Zifcakova L."/>
            <person name="Stursova M."/>
            <person name="Spatafora J.W."/>
            <person name="Tedersoo L."/>
            <person name="Vaario L.M."/>
            <person name="Yamada A."/>
            <person name="Yan M."/>
            <person name="Wang P."/>
            <person name="Xu J."/>
            <person name="Bruns T."/>
            <person name="Baldrian P."/>
            <person name="Vilgalys R."/>
            <person name="Dunand C."/>
            <person name="Henrissat B."/>
            <person name="Grigoriev I.V."/>
            <person name="Hibbett D."/>
            <person name="Nagy L.G."/>
            <person name="Martin F.M."/>
        </authorList>
    </citation>
    <scope>NUCLEOTIDE SEQUENCE</scope>
    <source>
        <strain evidence="3">UP504</strain>
    </source>
</reference>
<evidence type="ECO:0000313" key="3">
    <source>
        <dbReference type="EMBL" id="KAF9515992.1"/>
    </source>
</evidence>
<sequence length="841" mass="91395">MSLPFVLLSPMSSWPCQDDRDLRDRNSELVPSALVRGLLVLNLTKRTKITAIEVSLEGHSVTLWPEGMDDSIVLLGNATDYGFGIGIGPRRMQLREELSILSIKTSLLDSSSVQRRAHSLGPGVSDERDGMYNVGICHASLGFPSNAPLASATFTSPHILDDEEVDNNDINLGHSQLFMPVRVSNPPPHTDPGASNISLGHSQPDSAAGSSPSVISSASSNAAKTSRRSARRVSFDSEDSYPVFVDHHDRPSASIPTIDDVYGASEGPSSPASNHHGIPSESPTAQTHLRSPLAPGHRVSPSLVRTRLSNAGERTYSLPPTVSRTTPPAPSMPGPQPRRNTRDTSDESSRERGRGHGRSSGFGWSVMSSLIREVSQDVVDAVDSVRRSSDRSASRGYPSTGRLGSLEPSSGHRREQSFGRGRAGSSSRDRSEGFRDRVAPDRNEARGRNPTIMPLGDLIPDQPPAPELPQADGWTEFSKGTYTYPISFMIPSDSPPSFICDFGQVSYRLQATVHRAGTFMPKLTASTPVTVVSCVGPDDDNELSNLLVERQWAERLQYVLNMEGAAIPIGGMIPLNLVLMPLDKISIHRITAHLEEKVHYYAHGRQVSRNEHPRQFELLVLSPPDKDKQPRLLPILSDLPMAAASSPLAKYARPESAGPFPRWHLLRHCCNLPRSALICLIPVDRIHFTNKLRGAPIVVVHHLRVGLQVSTGISEYDSNGKKSKMFDITVEMPVNILSCQCRTEVTHLPAYSATPGTEGSTASCSNSRHSNLRRPPDPSRTSTVASGSGTSHFIGDWTHHPTGPRRDAAAPEFPSLMMAHGPLFPTSAKEVFFTTTGCRCS</sequence>
<feature type="compositionally biased region" description="Polar residues" evidence="1">
    <location>
        <begin position="779"/>
        <end position="791"/>
    </location>
</feature>
<keyword evidence="4" id="KW-1185">Reference proteome</keyword>
<dbReference type="EMBL" id="MU128944">
    <property type="protein sequence ID" value="KAF9515992.1"/>
    <property type="molecule type" value="Genomic_DNA"/>
</dbReference>
<dbReference type="GO" id="GO:0005886">
    <property type="term" value="C:plasma membrane"/>
    <property type="evidence" value="ECO:0007669"/>
    <property type="project" value="TreeGrafter"/>
</dbReference>
<dbReference type="Proteomes" id="UP000886523">
    <property type="component" value="Unassembled WGS sequence"/>
</dbReference>
<dbReference type="InterPro" id="IPR014756">
    <property type="entry name" value="Ig_E-set"/>
</dbReference>
<name>A0A9P6DW49_9AGAM</name>
<dbReference type="Pfam" id="PF00339">
    <property type="entry name" value="Arrestin_N"/>
    <property type="match status" value="1"/>
</dbReference>
<feature type="compositionally biased region" description="Basic and acidic residues" evidence="1">
    <location>
        <begin position="384"/>
        <end position="393"/>
    </location>
</feature>
<gene>
    <name evidence="3" type="ORF">BS47DRAFT_1391096</name>
</gene>
<feature type="compositionally biased region" description="Polar residues" evidence="1">
    <location>
        <begin position="754"/>
        <end position="769"/>
    </location>
</feature>
<feature type="region of interest" description="Disordered" evidence="1">
    <location>
        <begin position="384"/>
        <end position="462"/>
    </location>
</feature>
<organism evidence="3 4">
    <name type="scientific">Hydnum rufescens UP504</name>
    <dbReference type="NCBI Taxonomy" id="1448309"/>
    <lineage>
        <taxon>Eukaryota</taxon>
        <taxon>Fungi</taxon>
        <taxon>Dikarya</taxon>
        <taxon>Basidiomycota</taxon>
        <taxon>Agaricomycotina</taxon>
        <taxon>Agaricomycetes</taxon>
        <taxon>Cantharellales</taxon>
        <taxon>Hydnaceae</taxon>
        <taxon>Hydnum</taxon>
    </lineage>
</organism>
<dbReference type="OrthoDB" id="2238745at2759"/>
<feature type="region of interest" description="Disordered" evidence="1">
    <location>
        <begin position="180"/>
        <end position="363"/>
    </location>
</feature>
<proteinExistence type="predicted"/>
<dbReference type="GO" id="GO:0005829">
    <property type="term" value="C:cytosol"/>
    <property type="evidence" value="ECO:0007669"/>
    <property type="project" value="TreeGrafter"/>
</dbReference>
<feature type="compositionally biased region" description="Pro residues" evidence="1">
    <location>
        <begin position="327"/>
        <end position="336"/>
    </location>
</feature>
<evidence type="ECO:0000259" key="2">
    <source>
        <dbReference type="SMART" id="SM01017"/>
    </source>
</evidence>
<dbReference type="GO" id="GO:0031625">
    <property type="term" value="F:ubiquitin protein ligase binding"/>
    <property type="evidence" value="ECO:0007669"/>
    <property type="project" value="TreeGrafter"/>
</dbReference>
<feature type="compositionally biased region" description="Polar residues" evidence="1">
    <location>
        <begin position="193"/>
        <end position="205"/>
    </location>
</feature>
<dbReference type="Pfam" id="PF02752">
    <property type="entry name" value="Arrestin_C"/>
    <property type="match status" value="1"/>
</dbReference>
<feature type="compositionally biased region" description="Basic and acidic residues" evidence="1">
    <location>
        <begin position="427"/>
        <end position="447"/>
    </location>
</feature>
<evidence type="ECO:0000256" key="1">
    <source>
        <dbReference type="SAM" id="MobiDB-lite"/>
    </source>
</evidence>
<dbReference type="Gene3D" id="2.60.40.640">
    <property type="match status" value="1"/>
</dbReference>
<dbReference type="GO" id="GO:0070086">
    <property type="term" value="P:ubiquitin-dependent endocytosis"/>
    <property type="evidence" value="ECO:0007669"/>
    <property type="project" value="TreeGrafter"/>
</dbReference>
<dbReference type="SMART" id="SM01017">
    <property type="entry name" value="Arrestin_C"/>
    <property type="match status" value="1"/>
</dbReference>
<dbReference type="GO" id="GO:0030674">
    <property type="term" value="F:protein-macromolecule adaptor activity"/>
    <property type="evidence" value="ECO:0007669"/>
    <property type="project" value="TreeGrafter"/>
</dbReference>
<dbReference type="PANTHER" id="PTHR11188:SF17">
    <property type="entry name" value="FI21816P1"/>
    <property type="match status" value="1"/>
</dbReference>
<dbReference type="InterPro" id="IPR011021">
    <property type="entry name" value="Arrestin-like_N"/>
</dbReference>
<comment type="caution">
    <text evidence="3">The sequence shown here is derived from an EMBL/GenBank/DDBJ whole genome shotgun (WGS) entry which is preliminary data.</text>
</comment>
<dbReference type="InterPro" id="IPR050357">
    <property type="entry name" value="Arrestin_domain-protein"/>
</dbReference>
<dbReference type="PANTHER" id="PTHR11188">
    <property type="entry name" value="ARRESTIN DOMAIN CONTAINING PROTEIN"/>
    <property type="match status" value="1"/>
</dbReference>
<feature type="compositionally biased region" description="Low complexity" evidence="1">
    <location>
        <begin position="206"/>
        <end position="223"/>
    </location>
</feature>
<dbReference type="InterPro" id="IPR014752">
    <property type="entry name" value="Arrestin-like_C"/>
</dbReference>
<accession>A0A9P6DW49</accession>
<evidence type="ECO:0000313" key="4">
    <source>
        <dbReference type="Proteomes" id="UP000886523"/>
    </source>
</evidence>
<dbReference type="AlphaFoldDB" id="A0A9P6DW49"/>
<feature type="domain" description="Arrestin C-terminal-like" evidence="2">
    <location>
        <begin position="552"/>
        <end position="741"/>
    </location>
</feature>